<dbReference type="InterPro" id="IPR000719">
    <property type="entry name" value="Prot_kinase_dom"/>
</dbReference>
<evidence type="ECO:0000313" key="7">
    <source>
        <dbReference type="Proteomes" id="UP000022910"/>
    </source>
</evidence>
<comment type="caution">
    <text evidence="6">The sequence shown here is derived from an EMBL/GenBank/DDBJ whole genome shotgun (WGS) entry which is preliminary data.</text>
</comment>
<gene>
    <name evidence="6" type="ORF">RirG_030330</name>
</gene>
<dbReference type="PANTHER" id="PTHR44329">
    <property type="entry name" value="SERINE/THREONINE-PROTEIN KINASE TNNI3K-RELATED"/>
    <property type="match status" value="1"/>
</dbReference>
<dbReference type="PANTHER" id="PTHR44329:SF288">
    <property type="entry name" value="MITOGEN-ACTIVATED PROTEIN KINASE KINASE KINASE 20"/>
    <property type="match status" value="1"/>
</dbReference>
<evidence type="ECO:0000259" key="5">
    <source>
        <dbReference type="PROSITE" id="PS50011"/>
    </source>
</evidence>
<feature type="domain" description="Protein kinase" evidence="5">
    <location>
        <begin position="82"/>
        <end position="370"/>
    </location>
</feature>
<dbReference type="OrthoDB" id="4062651at2759"/>
<dbReference type="InterPro" id="IPR011009">
    <property type="entry name" value="Kinase-like_dom_sf"/>
</dbReference>
<dbReference type="HOGENOM" id="CLU_000288_7_34_1"/>
<sequence length="437" mass="50093">MANSTMASPTLPSFNSYFESQQMTSKCQHLSRYLDSDGWCKKCTMKNVSSGHSGIDKFIKRTQNKATNWADPYLEWISYDQFQDIKEIGQGNFGIVYSATWTLGKRVDNHNSSRKNKVQCPREGPMTVSLKRIKDSQEMTREYIKQLKVYYRCSLMQSKKHVQELLEFYGITKDPETNDFILVTQYTPFGNLRNLLNTNFSSFQWIDKIWWLCDIVSNLHNIHKAGYIHGNIHPGNILQIGKDQRELTSTLADTGLSLLANNHTSKIGKKDVYGVLPYMAPEIILGHPRTKESDIYSIGILMIELSNGILPFSDRHHNSLLALEIIKGLRPQISQDLPQVYINLALDCCHKDPSLRPNAKQLLCIFNCWWEILNRPDDNLSGIRKSFIAADDLLPMLEVEKNNRELNSGAFYTSRLLQFEDVSKRDSSSSDISDVNY</sequence>
<dbReference type="Pfam" id="PF07714">
    <property type="entry name" value="PK_Tyr_Ser-Thr"/>
    <property type="match status" value="1"/>
</dbReference>
<dbReference type="EMBL" id="JEMT01011861">
    <property type="protein sequence ID" value="EXX76738.1"/>
    <property type="molecule type" value="Genomic_DNA"/>
</dbReference>
<dbReference type="InterPro" id="IPR051681">
    <property type="entry name" value="Ser/Thr_Kinases-Pseudokinases"/>
</dbReference>
<evidence type="ECO:0000256" key="4">
    <source>
        <dbReference type="ARBA" id="ARBA00022840"/>
    </source>
</evidence>
<protein>
    <submittedName>
        <fullName evidence="6">Mkk2p</fullName>
    </submittedName>
</protein>
<evidence type="ECO:0000256" key="2">
    <source>
        <dbReference type="ARBA" id="ARBA00022741"/>
    </source>
</evidence>
<dbReference type="Gene3D" id="3.30.200.20">
    <property type="entry name" value="Phosphorylase Kinase, domain 1"/>
    <property type="match status" value="1"/>
</dbReference>
<reference evidence="6 7" key="1">
    <citation type="submission" date="2014-02" db="EMBL/GenBank/DDBJ databases">
        <title>Single nucleus genome sequencing reveals high similarity among nuclei of an endomycorrhizal fungus.</title>
        <authorList>
            <person name="Lin K."/>
            <person name="Geurts R."/>
            <person name="Zhang Z."/>
            <person name="Limpens E."/>
            <person name="Saunders D.G."/>
            <person name="Mu D."/>
            <person name="Pang E."/>
            <person name="Cao H."/>
            <person name="Cha H."/>
            <person name="Lin T."/>
            <person name="Zhou Q."/>
            <person name="Shang Y."/>
            <person name="Li Y."/>
            <person name="Ivanov S."/>
            <person name="Sharma T."/>
            <person name="Velzen R.V."/>
            <person name="Ruijter N.D."/>
            <person name="Aanen D.K."/>
            <person name="Win J."/>
            <person name="Kamoun S."/>
            <person name="Bisseling T."/>
            <person name="Huang S."/>
        </authorList>
    </citation>
    <scope>NUCLEOTIDE SEQUENCE [LARGE SCALE GENOMIC DNA]</scope>
    <source>
        <strain evidence="7">DAOM197198w</strain>
    </source>
</reference>
<dbReference type="Proteomes" id="UP000022910">
    <property type="component" value="Unassembled WGS sequence"/>
</dbReference>
<accession>A0A015NC25</accession>
<dbReference type="AlphaFoldDB" id="A0A015NC25"/>
<evidence type="ECO:0000313" key="6">
    <source>
        <dbReference type="EMBL" id="EXX76738.1"/>
    </source>
</evidence>
<proteinExistence type="predicted"/>
<dbReference type="PROSITE" id="PS50011">
    <property type="entry name" value="PROTEIN_KINASE_DOM"/>
    <property type="match status" value="1"/>
</dbReference>
<dbReference type="InterPro" id="IPR001245">
    <property type="entry name" value="Ser-Thr/Tyr_kinase_cat_dom"/>
</dbReference>
<dbReference type="GO" id="GO:0005524">
    <property type="term" value="F:ATP binding"/>
    <property type="evidence" value="ECO:0007669"/>
    <property type="project" value="UniProtKB-KW"/>
</dbReference>
<keyword evidence="3" id="KW-0418">Kinase</keyword>
<evidence type="ECO:0000256" key="1">
    <source>
        <dbReference type="ARBA" id="ARBA00022679"/>
    </source>
</evidence>
<dbReference type="SUPFAM" id="SSF56112">
    <property type="entry name" value="Protein kinase-like (PK-like)"/>
    <property type="match status" value="1"/>
</dbReference>
<organism evidence="6 7">
    <name type="scientific">Rhizophagus irregularis (strain DAOM 197198w)</name>
    <name type="common">Glomus intraradices</name>
    <dbReference type="NCBI Taxonomy" id="1432141"/>
    <lineage>
        <taxon>Eukaryota</taxon>
        <taxon>Fungi</taxon>
        <taxon>Fungi incertae sedis</taxon>
        <taxon>Mucoromycota</taxon>
        <taxon>Glomeromycotina</taxon>
        <taxon>Glomeromycetes</taxon>
        <taxon>Glomerales</taxon>
        <taxon>Glomeraceae</taxon>
        <taxon>Rhizophagus</taxon>
    </lineage>
</organism>
<dbReference type="Gene3D" id="1.10.510.10">
    <property type="entry name" value="Transferase(Phosphotransferase) domain 1"/>
    <property type="match status" value="1"/>
</dbReference>
<name>A0A015NC25_RHIIW</name>
<keyword evidence="1" id="KW-0808">Transferase</keyword>
<keyword evidence="4" id="KW-0067">ATP-binding</keyword>
<keyword evidence="7" id="KW-1185">Reference proteome</keyword>
<keyword evidence="2" id="KW-0547">Nucleotide-binding</keyword>
<dbReference type="GO" id="GO:0004674">
    <property type="term" value="F:protein serine/threonine kinase activity"/>
    <property type="evidence" value="ECO:0007669"/>
    <property type="project" value="TreeGrafter"/>
</dbReference>
<evidence type="ECO:0000256" key="3">
    <source>
        <dbReference type="ARBA" id="ARBA00022777"/>
    </source>
</evidence>